<evidence type="ECO:0000313" key="2">
    <source>
        <dbReference type="EMBL" id="RUO30756.1"/>
    </source>
</evidence>
<evidence type="ECO:0000256" key="1">
    <source>
        <dbReference type="SAM" id="Phobius"/>
    </source>
</evidence>
<protein>
    <submittedName>
        <fullName evidence="2">Uncharacterized protein</fullName>
    </submittedName>
</protein>
<keyword evidence="1" id="KW-0812">Transmembrane</keyword>
<feature type="transmembrane region" description="Helical" evidence="1">
    <location>
        <begin position="20"/>
        <end position="40"/>
    </location>
</feature>
<keyword evidence="3" id="KW-1185">Reference proteome</keyword>
<keyword evidence="1" id="KW-1133">Transmembrane helix</keyword>
<feature type="transmembrane region" description="Helical" evidence="1">
    <location>
        <begin position="52"/>
        <end position="73"/>
    </location>
</feature>
<gene>
    <name evidence="2" type="ORF">CWE12_05815</name>
</gene>
<name>A0ABY0C0B6_9GAMM</name>
<accession>A0ABY0C0B6</accession>
<comment type="caution">
    <text evidence="2">The sequence shown here is derived from an EMBL/GenBank/DDBJ whole genome shotgun (WGS) entry which is preliminary data.</text>
</comment>
<dbReference type="Proteomes" id="UP000287410">
    <property type="component" value="Unassembled WGS sequence"/>
</dbReference>
<keyword evidence="1" id="KW-0472">Membrane</keyword>
<sequence length="84" mass="9530">MKMRDRSTKEIANRSIWNFIFIKGIAIWGGVFFLIMFGAGFIRGEYSEQGDFIFGLIVWSGVAILGGALFGYLEWVEKKKKKGS</sequence>
<reference evidence="2 3" key="1">
    <citation type="journal article" date="2018" name="Front. Microbiol.">
        <title>Genome-Based Analysis Reveals the Taxonomy and Diversity of the Family Idiomarinaceae.</title>
        <authorList>
            <person name="Liu Y."/>
            <person name="Lai Q."/>
            <person name="Shao Z."/>
        </authorList>
    </citation>
    <scope>NUCLEOTIDE SEQUENCE [LARGE SCALE GENOMIC DNA]</scope>
    <source>
        <strain evidence="2 3">GBSy1</strain>
    </source>
</reference>
<dbReference type="EMBL" id="PIPN01000002">
    <property type="protein sequence ID" value="RUO30756.1"/>
    <property type="molecule type" value="Genomic_DNA"/>
</dbReference>
<proteinExistence type="predicted"/>
<organism evidence="2 3">
    <name type="scientific">Aliidiomarina sedimenti</name>
    <dbReference type="NCBI Taxonomy" id="1933879"/>
    <lineage>
        <taxon>Bacteria</taxon>
        <taxon>Pseudomonadati</taxon>
        <taxon>Pseudomonadota</taxon>
        <taxon>Gammaproteobacteria</taxon>
        <taxon>Alteromonadales</taxon>
        <taxon>Idiomarinaceae</taxon>
        <taxon>Aliidiomarina</taxon>
    </lineage>
</organism>
<evidence type="ECO:0000313" key="3">
    <source>
        <dbReference type="Proteomes" id="UP000287410"/>
    </source>
</evidence>